<dbReference type="InterPro" id="IPR035979">
    <property type="entry name" value="RBD_domain_sf"/>
</dbReference>
<feature type="coiled-coil region" evidence="3">
    <location>
        <begin position="205"/>
        <end position="232"/>
    </location>
</feature>
<organism evidence="6 7">
    <name type="scientific">Diploscapter pachys</name>
    <dbReference type="NCBI Taxonomy" id="2018661"/>
    <lineage>
        <taxon>Eukaryota</taxon>
        <taxon>Metazoa</taxon>
        <taxon>Ecdysozoa</taxon>
        <taxon>Nematoda</taxon>
        <taxon>Chromadorea</taxon>
        <taxon>Rhabditida</taxon>
        <taxon>Rhabditina</taxon>
        <taxon>Rhabditomorpha</taxon>
        <taxon>Rhabditoidea</taxon>
        <taxon>Rhabditidae</taxon>
        <taxon>Diploscapter</taxon>
    </lineage>
</organism>
<protein>
    <recommendedName>
        <fullName evidence="5">RRM domain-containing protein</fullName>
    </recommendedName>
</protein>
<proteinExistence type="predicted"/>
<dbReference type="Proteomes" id="UP000218231">
    <property type="component" value="Unassembled WGS sequence"/>
</dbReference>
<dbReference type="PANTHER" id="PTHR48025">
    <property type="entry name" value="OS02G0815200 PROTEIN"/>
    <property type="match status" value="1"/>
</dbReference>
<evidence type="ECO:0000256" key="3">
    <source>
        <dbReference type="SAM" id="Coils"/>
    </source>
</evidence>
<dbReference type="Gene3D" id="3.30.70.330">
    <property type="match status" value="1"/>
</dbReference>
<feature type="region of interest" description="Disordered" evidence="4">
    <location>
        <begin position="409"/>
        <end position="431"/>
    </location>
</feature>
<sequence length="695" mass="76778">MHLEDQEAAVAAVAARARRQQRCKRKPPFHWIKGHREPFLGWRSSKIWRPYAAWVIELNGAATAAFTNGLLFVRADAVVAPDACPAASSLPLAAPTSQQSPLRSRVFTIYLHQSSSNSIFATNRSMFSLPSSSPQSHQILARRIVVVQKSTEKTKSRTRPTGRDDGRTTTLRSGAGIVGGRRHRNFLDNNRSPQNLQEDEMAARAVTLEHENVRLRLELDQLRAETDQLRAILLAPSTIKMSLLNHRSPSNFMASSLINQPTVITATADSKPYNSMNIGNISHLPPLQIKMVKLFVGNLTDHCETNKLKQIFQQFTKVTECDVVKNYAFVHIEDDNPQSIIDRLNGYVLDGKPIHIQMSTSKLRPKPGMDNKCFRCASEQHKTPQCPDDPINKAGGVSQTIKIDLTKGIKRPAAGAGSDPAAKRPYTPPNTVGIDVEIPQPMEADLQALYQEYITSRSRYVYYRDRLQKEIEAKRASGGTSIVQPLVQNGAYLSAPSSIYTAHQTYNPATYTQPQVAQQPTVMQTAVQPQATSYTGQLQYQAAANPLAYAQQGVGQPLAQAGQQPYVASVVNAPGMAASHPYAVQTQQPDSGLKAPYAAAPTAPYVQQTAASAPYVQAQVAPQYQQQQQTQPVVPQSSNHMTTQQYLMFRQQATVQGQQQGRPNWYESVNMLKQTEFSHPTRIVLLLVALNESVN</sequence>
<evidence type="ECO:0000313" key="7">
    <source>
        <dbReference type="Proteomes" id="UP000218231"/>
    </source>
</evidence>
<accession>A0A2A2K531</accession>
<dbReference type="AlphaFoldDB" id="A0A2A2K531"/>
<keyword evidence="3" id="KW-0175">Coiled coil</keyword>
<evidence type="ECO:0000256" key="1">
    <source>
        <dbReference type="ARBA" id="ARBA00022884"/>
    </source>
</evidence>
<dbReference type="EMBL" id="LIAE01009632">
    <property type="protein sequence ID" value="PAV69015.1"/>
    <property type="molecule type" value="Genomic_DNA"/>
</dbReference>
<evidence type="ECO:0000256" key="2">
    <source>
        <dbReference type="PROSITE-ProRule" id="PRU00176"/>
    </source>
</evidence>
<dbReference type="SMART" id="SM00360">
    <property type="entry name" value="RRM"/>
    <property type="match status" value="1"/>
</dbReference>
<dbReference type="InterPro" id="IPR050502">
    <property type="entry name" value="Euk_RNA-bind_prot"/>
</dbReference>
<dbReference type="PROSITE" id="PS50102">
    <property type="entry name" value="RRM"/>
    <property type="match status" value="1"/>
</dbReference>
<keyword evidence="1 2" id="KW-0694">RNA-binding</keyword>
<dbReference type="InterPro" id="IPR000504">
    <property type="entry name" value="RRM_dom"/>
</dbReference>
<evidence type="ECO:0000259" key="5">
    <source>
        <dbReference type="PROSITE" id="PS50102"/>
    </source>
</evidence>
<reference evidence="6 7" key="1">
    <citation type="journal article" date="2017" name="Curr. Biol.">
        <title>Genome architecture and evolution of a unichromosomal asexual nematode.</title>
        <authorList>
            <person name="Fradin H."/>
            <person name="Zegar C."/>
            <person name="Gutwein M."/>
            <person name="Lucas J."/>
            <person name="Kovtun M."/>
            <person name="Corcoran D."/>
            <person name="Baugh L.R."/>
            <person name="Kiontke K."/>
            <person name="Gunsalus K."/>
            <person name="Fitch D.H."/>
            <person name="Piano F."/>
        </authorList>
    </citation>
    <scope>NUCLEOTIDE SEQUENCE [LARGE SCALE GENOMIC DNA]</scope>
    <source>
        <strain evidence="6">PF1309</strain>
    </source>
</reference>
<evidence type="ECO:0000256" key="4">
    <source>
        <dbReference type="SAM" id="MobiDB-lite"/>
    </source>
</evidence>
<dbReference type="Pfam" id="PF00076">
    <property type="entry name" value="RRM_1"/>
    <property type="match status" value="1"/>
</dbReference>
<dbReference type="GO" id="GO:0005634">
    <property type="term" value="C:nucleus"/>
    <property type="evidence" value="ECO:0007669"/>
    <property type="project" value="TreeGrafter"/>
</dbReference>
<comment type="caution">
    <text evidence="6">The sequence shown here is derived from an EMBL/GenBank/DDBJ whole genome shotgun (WGS) entry which is preliminary data.</text>
</comment>
<dbReference type="PANTHER" id="PTHR48025:SF26">
    <property type="entry name" value="HETEROGENEOUS NUCLEAR RIBONUCLEOPROTEIN M-RELATED"/>
    <property type="match status" value="1"/>
</dbReference>
<feature type="domain" description="RRM" evidence="5">
    <location>
        <begin position="292"/>
        <end position="361"/>
    </location>
</feature>
<dbReference type="SUPFAM" id="SSF54928">
    <property type="entry name" value="RNA-binding domain, RBD"/>
    <property type="match status" value="1"/>
</dbReference>
<dbReference type="InterPro" id="IPR012677">
    <property type="entry name" value="Nucleotide-bd_a/b_plait_sf"/>
</dbReference>
<dbReference type="STRING" id="2018661.A0A2A2K531"/>
<dbReference type="GO" id="GO:0003729">
    <property type="term" value="F:mRNA binding"/>
    <property type="evidence" value="ECO:0007669"/>
    <property type="project" value="TreeGrafter"/>
</dbReference>
<gene>
    <name evidence="6" type="ORF">WR25_13923</name>
</gene>
<dbReference type="OrthoDB" id="79941at2759"/>
<keyword evidence="7" id="KW-1185">Reference proteome</keyword>
<name>A0A2A2K531_9BILA</name>
<evidence type="ECO:0000313" key="6">
    <source>
        <dbReference type="EMBL" id="PAV69015.1"/>
    </source>
</evidence>